<dbReference type="RefSeq" id="WP_085673083.1">
    <property type="nucleotide sequence ID" value="NZ_LQPW01000165.1"/>
</dbReference>
<dbReference type="PANTHER" id="PTHR37809">
    <property type="entry name" value="RIBOSOMAL PROTEIN S12 METHYLTHIOTRANSFERASE ACCESSORY FACTOR YCAO"/>
    <property type="match status" value="1"/>
</dbReference>
<evidence type="ECO:0000313" key="2">
    <source>
        <dbReference type="EMBL" id="ORW90078.1"/>
    </source>
</evidence>
<dbReference type="OrthoDB" id="109999at2"/>
<reference evidence="2 3" key="1">
    <citation type="submission" date="2016-01" db="EMBL/GenBank/DDBJ databases">
        <title>The new phylogeny of the genus Mycobacterium.</title>
        <authorList>
            <person name="Tarcisio F."/>
            <person name="Conor M."/>
            <person name="Antonella G."/>
            <person name="Elisabetta G."/>
            <person name="Giulia F.S."/>
            <person name="Sara T."/>
            <person name="Anna F."/>
            <person name="Clotilde B."/>
            <person name="Roberto B."/>
            <person name="Veronica D.S."/>
            <person name="Fabio R."/>
            <person name="Monica P."/>
            <person name="Olivier J."/>
            <person name="Enrico T."/>
            <person name="Nicola S."/>
        </authorList>
    </citation>
    <scope>NUCLEOTIDE SEQUENCE [LARGE SCALE GENOMIC DNA]</scope>
    <source>
        <strain evidence="2 3">DSM 44166</strain>
    </source>
</reference>
<accession>A0A1X2DPK1</accession>
<proteinExistence type="predicted"/>
<organism evidence="2 3">
    <name type="scientific">Mycobacterium szulgai</name>
    <dbReference type="NCBI Taxonomy" id="1787"/>
    <lineage>
        <taxon>Bacteria</taxon>
        <taxon>Bacillati</taxon>
        <taxon>Actinomycetota</taxon>
        <taxon>Actinomycetes</taxon>
        <taxon>Mycobacteriales</taxon>
        <taxon>Mycobacteriaceae</taxon>
        <taxon>Mycobacterium</taxon>
    </lineage>
</organism>
<dbReference type="Proteomes" id="UP000193317">
    <property type="component" value="Unassembled WGS sequence"/>
</dbReference>
<dbReference type="PROSITE" id="PS51664">
    <property type="entry name" value="YCAO"/>
    <property type="match status" value="1"/>
</dbReference>
<dbReference type="NCBIfam" id="TIGR00702">
    <property type="entry name" value="YcaO-type kinase domain"/>
    <property type="match status" value="1"/>
</dbReference>
<dbReference type="InterPro" id="IPR003776">
    <property type="entry name" value="YcaO-like_dom"/>
</dbReference>
<dbReference type="Pfam" id="PF02624">
    <property type="entry name" value="YcaO"/>
    <property type="match status" value="1"/>
</dbReference>
<comment type="caution">
    <text evidence="2">The sequence shown here is derived from an EMBL/GenBank/DDBJ whole genome shotgun (WGS) entry which is preliminary data.</text>
</comment>
<feature type="domain" description="YcaO" evidence="1">
    <location>
        <begin position="94"/>
        <end position="417"/>
    </location>
</feature>
<dbReference type="AlphaFoldDB" id="A0A1X2DPK1"/>
<sequence length="417" mass="44842">MPHPGRRQPNSAPVGPDWSYWPTRVLGHCDPATLGHRASTHRVISPAETWVAVQPMLETAGITRVADLTWLDDLGIPTFQAVRPASLTLSVSQGKAPTHRAAQVSAVMESLETWHAENVAPDLLFATTADLGPTLTYDPTRLRQQPGSLYHPGAKLDWMVATTLLTGRRTWLPWAAVAVNIAVGQHWGAPMFTMDTSGLASGNSYYEAALHALYEIMERHCLATAKPGMTLFEVPLDDVADSASAELVERILRAGSQLQIARIDTWDDFYCFAAELTSEMADVPFCGFGLHHDPNVALSRAITEAAQSRLTAISGAREDLSPAIYHRFARLHTYGPAARPMQSIPAAQPTPWHIDCTDSLIDLIAAAATAVATRSGTEPLAAVCDLADSCVPVVKVVAPGLTASARSPIRTPLPESA</sequence>
<dbReference type="EMBL" id="LQPW01000165">
    <property type="protein sequence ID" value="ORW90078.1"/>
    <property type="molecule type" value="Genomic_DNA"/>
</dbReference>
<dbReference type="Gene3D" id="3.30.1330.230">
    <property type="match status" value="1"/>
</dbReference>
<evidence type="ECO:0000313" key="3">
    <source>
        <dbReference type="Proteomes" id="UP000193317"/>
    </source>
</evidence>
<gene>
    <name evidence="2" type="ORF">AWC27_11895</name>
</gene>
<keyword evidence="3" id="KW-1185">Reference proteome</keyword>
<evidence type="ECO:0000259" key="1">
    <source>
        <dbReference type="PROSITE" id="PS51664"/>
    </source>
</evidence>
<dbReference type="PANTHER" id="PTHR37809:SF1">
    <property type="entry name" value="RIBOSOMAL PROTEIN S12 METHYLTHIOTRANSFERASE ACCESSORY FACTOR YCAO"/>
    <property type="match status" value="1"/>
</dbReference>
<protein>
    <recommendedName>
        <fullName evidence="1">YcaO domain-containing protein</fullName>
    </recommendedName>
</protein>
<name>A0A1X2DPK1_MYCSZ</name>